<dbReference type="AlphaFoldDB" id="A0A1A6HT09"/>
<dbReference type="STRING" id="56216.A0A1A6HT09"/>
<keyword evidence="2" id="KW-1185">Reference proteome</keyword>
<sequence length="241" mass="26527">ILLTLVVSPYSYTDKASEFVQEASTLQATVGKQDADDVSIPISHIDDVLDMVDVLVEGSEGLDEEIGFLLNEDMILLTFPFSALVPAALEARNKLLLGTGSKAGESIVAYLIAVLTDVLHTQRDPLALCLLLQSYDKFEPASLLCRQQLAQFHRYYSLWIPEQAQEVLSLQVPSSPVPHVLTSSSCFSTLLQTAYESRTLGDKDIQTQLLAAVPCLPLQQVLRSAKQVLLYLRSTVENFSQ</sequence>
<dbReference type="GO" id="GO:0000463">
    <property type="term" value="P:maturation of LSU-rRNA from tricistronic rRNA transcript (SSU-rRNA, 5.8S rRNA, LSU-rRNA)"/>
    <property type="evidence" value="ECO:0007669"/>
    <property type="project" value="TreeGrafter"/>
</dbReference>
<dbReference type="InterPro" id="IPR039844">
    <property type="entry name" value="URB1"/>
</dbReference>
<dbReference type="PANTHER" id="PTHR13500">
    <property type="entry name" value="NUCLEOLAR PRERIBOSOMAL-ASSOCIATED PROTEIN 1"/>
    <property type="match status" value="1"/>
</dbReference>
<gene>
    <name evidence="1" type="ORF">A6R68_20397</name>
</gene>
<dbReference type="Proteomes" id="UP000092124">
    <property type="component" value="Unassembled WGS sequence"/>
</dbReference>
<feature type="non-terminal residue" evidence="1">
    <location>
        <position position="241"/>
    </location>
</feature>
<feature type="non-terminal residue" evidence="1">
    <location>
        <position position="1"/>
    </location>
</feature>
<dbReference type="GO" id="GO:0005730">
    <property type="term" value="C:nucleolus"/>
    <property type="evidence" value="ECO:0007669"/>
    <property type="project" value="TreeGrafter"/>
</dbReference>
<evidence type="ECO:0000313" key="2">
    <source>
        <dbReference type="Proteomes" id="UP000092124"/>
    </source>
</evidence>
<proteinExistence type="predicted"/>
<comment type="caution">
    <text evidence="1">The sequence shown here is derived from an EMBL/GenBank/DDBJ whole genome shotgun (WGS) entry which is preliminary data.</text>
</comment>
<protein>
    <submittedName>
        <fullName evidence="1">Uncharacterized protein</fullName>
    </submittedName>
</protein>
<reference evidence="1 2" key="1">
    <citation type="submission" date="2016-06" db="EMBL/GenBank/DDBJ databases">
        <title>The Draft Genome Sequence and Annotation of the Desert Woodrat Neotoma lepida.</title>
        <authorList>
            <person name="Campbell M."/>
            <person name="Oakeson K.F."/>
            <person name="Yandell M."/>
            <person name="Halpert J.R."/>
            <person name="Dearing D."/>
        </authorList>
    </citation>
    <scope>NUCLEOTIDE SEQUENCE [LARGE SCALE GENOMIC DNA]</scope>
    <source>
        <strain evidence="1">417</strain>
        <tissue evidence="1">Liver</tissue>
    </source>
</reference>
<dbReference type="EMBL" id="LZPO01017267">
    <property type="protein sequence ID" value="OBS81401.1"/>
    <property type="molecule type" value="Genomic_DNA"/>
</dbReference>
<dbReference type="PANTHER" id="PTHR13500:SF0">
    <property type="entry name" value="NUCLEOLAR PRE-RIBOSOMAL-ASSOCIATED PROTEIN 1"/>
    <property type="match status" value="1"/>
</dbReference>
<organism evidence="1 2">
    <name type="scientific">Neotoma lepida</name>
    <name type="common">Desert woodrat</name>
    <dbReference type="NCBI Taxonomy" id="56216"/>
    <lineage>
        <taxon>Eukaryota</taxon>
        <taxon>Metazoa</taxon>
        <taxon>Chordata</taxon>
        <taxon>Craniata</taxon>
        <taxon>Vertebrata</taxon>
        <taxon>Euteleostomi</taxon>
        <taxon>Mammalia</taxon>
        <taxon>Eutheria</taxon>
        <taxon>Euarchontoglires</taxon>
        <taxon>Glires</taxon>
        <taxon>Rodentia</taxon>
        <taxon>Myomorpha</taxon>
        <taxon>Muroidea</taxon>
        <taxon>Cricetidae</taxon>
        <taxon>Neotominae</taxon>
        <taxon>Neotoma</taxon>
    </lineage>
</organism>
<accession>A0A1A6HT09</accession>
<dbReference type="GO" id="GO:0000466">
    <property type="term" value="P:maturation of 5.8S rRNA from tricistronic rRNA transcript (SSU-rRNA, 5.8S rRNA, LSU-rRNA)"/>
    <property type="evidence" value="ECO:0007669"/>
    <property type="project" value="TreeGrafter"/>
</dbReference>
<name>A0A1A6HT09_NEOLE</name>
<evidence type="ECO:0000313" key="1">
    <source>
        <dbReference type="EMBL" id="OBS81401.1"/>
    </source>
</evidence>
<dbReference type="OrthoDB" id="9909251at2759"/>